<dbReference type="KEGG" id="cbae:COR50_20300"/>
<feature type="modified residue" description="N6-(pyridoxal phosphate)lysine" evidence="6">
    <location>
        <position position="293"/>
    </location>
</feature>
<evidence type="ECO:0000256" key="7">
    <source>
        <dbReference type="RuleBase" id="RU000382"/>
    </source>
</evidence>
<dbReference type="GO" id="GO:0019752">
    <property type="term" value="P:carboxylic acid metabolic process"/>
    <property type="evidence" value="ECO:0007669"/>
    <property type="project" value="InterPro"/>
</dbReference>
<dbReference type="InterPro" id="IPR010977">
    <property type="entry name" value="Aromatic_deC"/>
</dbReference>
<sequence>MLEVFHQDSDRLDEVLQTVQEWSKQFLKDLEQLPVVKEVPGIDAAEIPRSGTGALSAWNLFMETYGEYITANTSGRYLGFVTGGNSPAALMADWLTSVLDMNATDVLSVSFQVDRAAIACLHRLFSIPPSFQGTLVTGATMANFTGLAVAREWWGEQQGVVISEEGTSVLPAFEILTCQAHSSSYKAISMLGIGRKHVRKIPVLPGREAVDVNALEQYLEQHPGRPHVFIASAGTVNTADFDDLVALVALKARHQLYIHLDAAFGGFAACSDSYAHLMNGWAGVDSITIDGHKWMNIPYDGAAVFTKHRDLQLRVFQNPGAAYLGDPAVNFNFINYGPENSRRLRALPIWFSCMAYGKDGFSDLVDQNIAWAKQFGQFIERHPNFKLLAPVHLNVVCFAVNIPSDNPGEVTKRFLTNLHVGGEVFLTPSFYNGSPAIRAAFVNWRTSAKDLERLQGALEKALEQL</sequence>
<dbReference type="GO" id="GO:0030170">
    <property type="term" value="F:pyridoxal phosphate binding"/>
    <property type="evidence" value="ECO:0007669"/>
    <property type="project" value="InterPro"/>
</dbReference>
<dbReference type="InterPro" id="IPR015421">
    <property type="entry name" value="PyrdxlP-dep_Trfase_major"/>
</dbReference>
<dbReference type="GO" id="GO:0008483">
    <property type="term" value="F:transaminase activity"/>
    <property type="evidence" value="ECO:0007669"/>
    <property type="project" value="UniProtKB-KW"/>
</dbReference>
<dbReference type="Pfam" id="PF00282">
    <property type="entry name" value="Pyridoxal_deC"/>
    <property type="match status" value="1"/>
</dbReference>
<dbReference type="GO" id="GO:0016831">
    <property type="term" value="F:carboxy-lyase activity"/>
    <property type="evidence" value="ECO:0007669"/>
    <property type="project" value="UniProtKB-KW"/>
</dbReference>
<evidence type="ECO:0000256" key="1">
    <source>
        <dbReference type="ARBA" id="ARBA00001933"/>
    </source>
</evidence>
<dbReference type="SUPFAM" id="SSF53383">
    <property type="entry name" value="PLP-dependent transferases"/>
    <property type="match status" value="1"/>
</dbReference>
<dbReference type="Proteomes" id="UP000220133">
    <property type="component" value="Chromosome"/>
</dbReference>
<evidence type="ECO:0000256" key="3">
    <source>
        <dbReference type="ARBA" id="ARBA00022793"/>
    </source>
</evidence>
<protein>
    <submittedName>
        <fullName evidence="8">Aspartate aminotransferase family protein</fullName>
    </submittedName>
</protein>
<keyword evidence="3" id="KW-0210">Decarboxylase</keyword>
<name>A0A291QZF5_9BACT</name>
<comment type="similarity">
    <text evidence="2 7">Belongs to the group II decarboxylase family.</text>
</comment>
<evidence type="ECO:0000313" key="8">
    <source>
        <dbReference type="EMBL" id="ATL49328.1"/>
    </source>
</evidence>
<proteinExistence type="inferred from homology"/>
<dbReference type="InterPro" id="IPR015424">
    <property type="entry name" value="PyrdxlP-dep_Trfase"/>
</dbReference>
<dbReference type="InterPro" id="IPR015422">
    <property type="entry name" value="PyrdxlP-dep_Trfase_small"/>
</dbReference>
<evidence type="ECO:0000256" key="6">
    <source>
        <dbReference type="PIRSR" id="PIRSR602129-50"/>
    </source>
</evidence>
<comment type="cofactor">
    <cofactor evidence="1 6 7">
        <name>pyridoxal 5'-phosphate</name>
        <dbReference type="ChEBI" id="CHEBI:597326"/>
    </cofactor>
</comment>
<dbReference type="RefSeq" id="WP_098195696.1">
    <property type="nucleotide sequence ID" value="NZ_CP023777.1"/>
</dbReference>
<dbReference type="PANTHER" id="PTHR11999">
    <property type="entry name" value="GROUP II PYRIDOXAL-5-PHOSPHATE DECARBOXYLASE"/>
    <property type="match status" value="1"/>
</dbReference>
<keyword evidence="4 6" id="KW-0663">Pyridoxal phosphate</keyword>
<dbReference type="Gene3D" id="3.90.1150.10">
    <property type="entry name" value="Aspartate Aminotransferase, domain 1"/>
    <property type="match status" value="1"/>
</dbReference>
<dbReference type="GO" id="GO:0006520">
    <property type="term" value="P:amino acid metabolic process"/>
    <property type="evidence" value="ECO:0007669"/>
    <property type="project" value="InterPro"/>
</dbReference>
<dbReference type="InterPro" id="IPR002129">
    <property type="entry name" value="PyrdxlP-dep_de-COase"/>
</dbReference>
<dbReference type="AlphaFoldDB" id="A0A291QZF5"/>
<evidence type="ECO:0000313" key="9">
    <source>
        <dbReference type="Proteomes" id="UP000220133"/>
    </source>
</evidence>
<accession>A0A291QZF5</accession>
<keyword evidence="9" id="KW-1185">Reference proteome</keyword>
<keyword evidence="5 7" id="KW-0456">Lyase</keyword>
<evidence type="ECO:0000256" key="4">
    <source>
        <dbReference type="ARBA" id="ARBA00022898"/>
    </source>
</evidence>
<dbReference type="OrthoDB" id="9803665at2"/>
<dbReference type="PANTHER" id="PTHR11999:SF70">
    <property type="entry name" value="MIP05841P"/>
    <property type="match status" value="1"/>
</dbReference>
<keyword evidence="8" id="KW-0808">Transferase</keyword>
<gene>
    <name evidence="8" type="ORF">COR50_20300</name>
</gene>
<dbReference type="EMBL" id="CP023777">
    <property type="protein sequence ID" value="ATL49328.1"/>
    <property type="molecule type" value="Genomic_DNA"/>
</dbReference>
<dbReference type="Gene3D" id="3.40.640.10">
    <property type="entry name" value="Type I PLP-dependent aspartate aminotransferase-like (Major domain)"/>
    <property type="match status" value="1"/>
</dbReference>
<reference evidence="8 9" key="1">
    <citation type="submission" date="2017-10" db="EMBL/GenBank/DDBJ databases">
        <title>Paenichitinophaga pekingensis gen. nov., sp. nov., isolated from activated sludge.</title>
        <authorList>
            <person name="Jin D."/>
            <person name="Kong X."/>
            <person name="Deng Y."/>
            <person name="Bai Z."/>
        </authorList>
    </citation>
    <scope>NUCLEOTIDE SEQUENCE [LARGE SCALE GENOMIC DNA]</scope>
    <source>
        <strain evidence="8 9">13</strain>
    </source>
</reference>
<keyword evidence="8" id="KW-0032">Aminotransferase</keyword>
<dbReference type="PRINTS" id="PR00800">
    <property type="entry name" value="YHDCRBOXLASE"/>
</dbReference>
<evidence type="ECO:0000256" key="2">
    <source>
        <dbReference type="ARBA" id="ARBA00009533"/>
    </source>
</evidence>
<evidence type="ECO:0000256" key="5">
    <source>
        <dbReference type="ARBA" id="ARBA00023239"/>
    </source>
</evidence>
<organism evidence="8 9">
    <name type="scientific">Chitinophaga caeni</name>
    <dbReference type="NCBI Taxonomy" id="2029983"/>
    <lineage>
        <taxon>Bacteria</taxon>
        <taxon>Pseudomonadati</taxon>
        <taxon>Bacteroidota</taxon>
        <taxon>Chitinophagia</taxon>
        <taxon>Chitinophagales</taxon>
        <taxon>Chitinophagaceae</taxon>
        <taxon>Chitinophaga</taxon>
    </lineage>
</organism>